<dbReference type="AlphaFoldDB" id="A0A7W9T2R9"/>
<sequence>MDLVLQPIIGDAVRVPTARGAFTRTMLTLIGDCPELAAQITKGKLGRQHMRQIVQTYARWQQANLQPATK</sequence>
<proteinExistence type="predicted"/>
<dbReference type="RefSeq" id="WP_183404586.1">
    <property type="nucleotide sequence ID" value="NZ_JACHGG010000005.1"/>
</dbReference>
<evidence type="ECO:0000313" key="2">
    <source>
        <dbReference type="Proteomes" id="UP000532746"/>
    </source>
</evidence>
<dbReference type="EMBL" id="JACHGG010000005">
    <property type="protein sequence ID" value="MBB6060507.1"/>
    <property type="molecule type" value="Genomic_DNA"/>
</dbReference>
<protein>
    <submittedName>
        <fullName evidence="1">Uncharacterized protein</fullName>
    </submittedName>
</protein>
<name>A0A7W9T2R9_9BACT</name>
<keyword evidence="2" id="KW-1185">Reference proteome</keyword>
<gene>
    <name evidence="1" type="ORF">HNQ93_003381</name>
</gene>
<evidence type="ECO:0000313" key="1">
    <source>
        <dbReference type="EMBL" id="MBB6060507.1"/>
    </source>
</evidence>
<accession>A0A7W9T2R9</accession>
<organism evidence="1 2">
    <name type="scientific">Hymenobacter luteus</name>
    <dbReference type="NCBI Taxonomy" id="1411122"/>
    <lineage>
        <taxon>Bacteria</taxon>
        <taxon>Pseudomonadati</taxon>
        <taxon>Bacteroidota</taxon>
        <taxon>Cytophagia</taxon>
        <taxon>Cytophagales</taxon>
        <taxon>Hymenobacteraceae</taxon>
        <taxon>Hymenobacter</taxon>
    </lineage>
</organism>
<comment type="caution">
    <text evidence="1">The sequence shown here is derived from an EMBL/GenBank/DDBJ whole genome shotgun (WGS) entry which is preliminary data.</text>
</comment>
<reference evidence="1 2" key="1">
    <citation type="submission" date="2020-08" db="EMBL/GenBank/DDBJ databases">
        <title>Genomic Encyclopedia of Type Strains, Phase IV (KMG-IV): sequencing the most valuable type-strain genomes for metagenomic binning, comparative biology and taxonomic classification.</title>
        <authorList>
            <person name="Goeker M."/>
        </authorList>
    </citation>
    <scope>NUCLEOTIDE SEQUENCE [LARGE SCALE GENOMIC DNA]</scope>
    <source>
        <strain evidence="1 2">DSM 26718</strain>
    </source>
</reference>
<dbReference type="Proteomes" id="UP000532746">
    <property type="component" value="Unassembled WGS sequence"/>
</dbReference>